<dbReference type="Proteomes" id="UP000603234">
    <property type="component" value="Unassembled WGS sequence"/>
</dbReference>
<feature type="domain" description="Type III restriction enzyme C-terminal endonuclease" evidence="2">
    <location>
        <begin position="912"/>
        <end position="1017"/>
    </location>
</feature>
<reference evidence="3 4" key="1">
    <citation type="journal article" date="2020" name="mSystems">
        <title>Defining Genomic and Predicted Metabolic Features of the Acetobacterium Genus.</title>
        <authorList>
            <person name="Ross D.E."/>
            <person name="Marshall C.W."/>
            <person name="Gulliver D."/>
            <person name="May H.D."/>
            <person name="Norman R.S."/>
        </authorList>
    </citation>
    <scope>NUCLEOTIDE SEQUENCE [LARGE SCALE GENOMIC DNA]</scope>
    <source>
        <strain evidence="3 4">DSM 8238</strain>
    </source>
</reference>
<dbReference type="Pfam" id="PF19778">
    <property type="entry name" value="RE_endonuc"/>
    <property type="match status" value="1"/>
</dbReference>
<gene>
    <name evidence="3" type="ORF">GH808_04330</name>
</gene>
<dbReference type="InterPro" id="IPR006935">
    <property type="entry name" value="Helicase/UvrB_N"/>
</dbReference>
<evidence type="ECO:0000313" key="4">
    <source>
        <dbReference type="Proteomes" id="UP000603234"/>
    </source>
</evidence>
<dbReference type="InterPro" id="IPR050742">
    <property type="entry name" value="Helicase_Restrict-Modif_Enz"/>
</dbReference>
<name>A0ABR6WSV5_9FIRM</name>
<sequence length="1029" mass="117410">MSNRITFQFDDHLDYQLQAIQSVVDLFSGLQKNSSSLYKTQHTHGLMKNVAVRNPGIVVDSRLKTNLNRVQLDNDLFADHNLEPNHNFTIEMETGTGKTYVYLRTILELHKEYEFKKFMIVVPSVAIRKGVEKSIDQLKDHFKALYGVDLSKHSFVYDSNNPQKVSTNLVESNTLSICVLNIQAFNKDNNKIRTEDEGGKILWNEIEYVQPIVIIDEPQKLEGSKRDKSKSLKAIEELNPLFTLRYSATHKQLYNQVYKLDSYAAYQQNLVKKIQVKTVHGITPKDYPYVRYVEFTKDLKARIEIFSQKQGGPICFSNFTVGGNASLEDLSGGLPQYKGMRIAEEPHKLQPLKISTPGEPLFLEKGHSNDNIDLSDTVRIQVRLAIRNHLEKQLSILKTGKIIKTLTLFFVDAVAKVRDTNAPDGRGEYLEIFDEEYSSEYTRFLEHNHSGLQKFAAYFPEKPNIQAVREGYFAIDKNKKAVDVEGWNPTEEEVKLKAKPQEDVDRGIELILEKKDELISFTEPLAFIFSHSALREGWDNPNVFTLCTLKAGGSDLAKKQEIGRGLRLPVDITGNRCLDASINELTVIANDYYEDFAAALHRDFNDKSGFNKNEVTADILQNALRKAGLPLPAITAELVDTFRNELVQNGILNEKNLLFKSMEDTTALLENLTFTDATLAAHVIKIKEEFTTLMVQKGTRKIDIKNADNEPFPNQIRSFINESEFASFYQTLTNQLTKRSIYKFKIEKDQFIAECAEELNLYLKSLAERIKFVVETGKAGYTDAQLFELEKAIDEDIETATEIHLLPKSDFEIANYIMYHTMLPRLAIFKIINGINKRDLLNNQDVLDTVTQKILTKLQDLKAANVISYEVIDGYELETAQIFGVDSISIEDFNNHARVFHADQYKKRAINAYYKLDSDGELDFAKHLEADDNVLLFTKLKKGGFVIDTPYGNYSPDWAVVYREEGLKDGEVSIYFIVETKADKEQSDLTPVETSKISCGKLHFKAVSNLVKFDWVNSYQDFKVKFGVR</sequence>
<feature type="domain" description="Helicase/UvrB N-terminal" evidence="1">
    <location>
        <begin position="14"/>
        <end position="251"/>
    </location>
</feature>
<dbReference type="RefSeq" id="WP_186841565.1">
    <property type="nucleotide sequence ID" value="NZ_WJBC01000004.1"/>
</dbReference>
<protein>
    <submittedName>
        <fullName evidence="3">DEAD/DEAH box helicase</fullName>
    </submittedName>
</protein>
<dbReference type="InterPro" id="IPR027417">
    <property type="entry name" value="P-loop_NTPase"/>
</dbReference>
<comment type="caution">
    <text evidence="3">The sequence shown here is derived from an EMBL/GenBank/DDBJ whole genome shotgun (WGS) entry which is preliminary data.</text>
</comment>
<accession>A0ABR6WSV5</accession>
<keyword evidence="3" id="KW-0067">ATP-binding</keyword>
<dbReference type="EMBL" id="WJBC01000004">
    <property type="protein sequence ID" value="MBC3803660.1"/>
    <property type="molecule type" value="Genomic_DNA"/>
</dbReference>
<evidence type="ECO:0000259" key="2">
    <source>
        <dbReference type="Pfam" id="PF19778"/>
    </source>
</evidence>
<keyword evidence="3" id="KW-0347">Helicase</keyword>
<keyword evidence="3" id="KW-0547">Nucleotide-binding</keyword>
<dbReference type="PANTHER" id="PTHR47396:SF1">
    <property type="entry name" value="ATP-DEPENDENT HELICASE IRC3-RELATED"/>
    <property type="match status" value="1"/>
</dbReference>
<dbReference type="PANTHER" id="PTHR47396">
    <property type="entry name" value="TYPE I RESTRICTION ENZYME ECOKI R PROTEIN"/>
    <property type="match status" value="1"/>
</dbReference>
<keyword evidence="3" id="KW-0378">Hydrolase</keyword>
<evidence type="ECO:0000313" key="3">
    <source>
        <dbReference type="EMBL" id="MBC3803660.1"/>
    </source>
</evidence>
<dbReference type="GO" id="GO:0004386">
    <property type="term" value="F:helicase activity"/>
    <property type="evidence" value="ECO:0007669"/>
    <property type="project" value="UniProtKB-KW"/>
</dbReference>
<dbReference type="Pfam" id="PF04851">
    <property type="entry name" value="ResIII"/>
    <property type="match status" value="1"/>
</dbReference>
<keyword evidence="4" id="KW-1185">Reference proteome</keyword>
<evidence type="ECO:0000259" key="1">
    <source>
        <dbReference type="Pfam" id="PF04851"/>
    </source>
</evidence>
<dbReference type="SUPFAM" id="SSF52540">
    <property type="entry name" value="P-loop containing nucleoside triphosphate hydrolases"/>
    <property type="match status" value="1"/>
</dbReference>
<dbReference type="InterPro" id="IPR045572">
    <property type="entry name" value="RE_endonuc_C"/>
</dbReference>
<dbReference type="Gene3D" id="3.40.50.300">
    <property type="entry name" value="P-loop containing nucleotide triphosphate hydrolases"/>
    <property type="match status" value="1"/>
</dbReference>
<organism evidence="3 4">
    <name type="scientific">Acetobacterium fimetarium</name>
    <dbReference type="NCBI Taxonomy" id="52691"/>
    <lineage>
        <taxon>Bacteria</taxon>
        <taxon>Bacillati</taxon>
        <taxon>Bacillota</taxon>
        <taxon>Clostridia</taxon>
        <taxon>Eubacteriales</taxon>
        <taxon>Eubacteriaceae</taxon>
        <taxon>Acetobacterium</taxon>
    </lineage>
</organism>
<proteinExistence type="predicted"/>